<keyword evidence="7" id="KW-1185">Reference proteome</keyword>
<evidence type="ECO:0000313" key="6">
    <source>
        <dbReference type="EMBL" id="MBB2205810.1"/>
    </source>
</evidence>
<dbReference type="SUPFAM" id="SSF54862">
    <property type="entry name" value="4Fe-4S ferredoxins"/>
    <property type="match status" value="1"/>
</dbReference>
<accession>A0A7W4PPU5</accession>
<evidence type="ECO:0000256" key="1">
    <source>
        <dbReference type="ARBA" id="ARBA00022485"/>
    </source>
</evidence>
<dbReference type="Pfam" id="PF13187">
    <property type="entry name" value="Fer4_9"/>
    <property type="match status" value="1"/>
</dbReference>
<dbReference type="PROSITE" id="PS00198">
    <property type="entry name" value="4FE4S_FER_1"/>
    <property type="match status" value="1"/>
</dbReference>
<evidence type="ECO:0000256" key="2">
    <source>
        <dbReference type="ARBA" id="ARBA00022723"/>
    </source>
</evidence>
<feature type="domain" description="4Fe-4S ferredoxin-type" evidence="5">
    <location>
        <begin position="1"/>
        <end position="30"/>
    </location>
</feature>
<dbReference type="InterPro" id="IPR050572">
    <property type="entry name" value="Fe-S_Ferredoxin"/>
</dbReference>
<keyword evidence="3" id="KW-0408">Iron</keyword>
<sequence>MIELLLPARCTGCNACVTACPRDVFDPVPDGPPRIARQADCQTCFLCELYCQEDALYVHPYADHARPQDAGAIEASGLLGAYRRDSGWDEWAEDETLRNQHWRMEDVFRRARGA</sequence>
<dbReference type="GO" id="GO:0051539">
    <property type="term" value="F:4 iron, 4 sulfur cluster binding"/>
    <property type="evidence" value="ECO:0007669"/>
    <property type="project" value="UniProtKB-KW"/>
</dbReference>
<keyword evidence="1" id="KW-0004">4Fe-4S</keyword>
<dbReference type="EMBL" id="JABEQK010000009">
    <property type="protein sequence ID" value="MBB2205810.1"/>
    <property type="molecule type" value="Genomic_DNA"/>
</dbReference>
<name>A0A7W4PPU5_9PROT</name>
<evidence type="ECO:0000256" key="3">
    <source>
        <dbReference type="ARBA" id="ARBA00023004"/>
    </source>
</evidence>
<protein>
    <submittedName>
        <fullName evidence="6">Ferredoxin family protein</fullName>
    </submittedName>
</protein>
<keyword evidence="4" id="KW-0411">Iron-sulfur</keyword>
<feature type="domain" description="4Fe-4S ferredoxin-type" evidence="5">
    <location>
        <begin position="31"/>
        <end position="61"/>
    </location>
</feature>
<proteinExistence type="predicted"/>
<reference evidence="6 7" key="1">
    <citation type="submission" date="2020-04" db="EMBL/GenBank/DDBJ databases">
        <title>Description of novel Gluconacetobacter.</title>
        <authorList>
            <person name="Sombolestani A."/>
        </authorList>
    </citation>
    <scope>NUCLEOTIDE SEQUENCE [LARGE SCALE GENOMIC DNA]</scope>
    <source>
        <strain evidence="6 7">LMG 27800</strain>
    </source>
</reference>
<evidence type="ECO:0000313" key="7">
    <source>
        <dbReference type="Proteomes" id="UP000540556"/>
    </source>
</evidence>
<dbReference type="AlphaFoldDB" id="A0A7W4PPU5"/>
<evidence type="ECO:0000256" key="4">
    <source>
        <dbReference type="ARBA" id="ARBA00023014"/>
    </source>
</evidence>
<comment type="caution">
    <text evidence="6">The sequence shown here is derived from an EMBL/GenBank/DDBJ whole genome shotgun (WGS) entry which is preliminary data.</text>
</comment>
<dbReference type="Proteomes" id="UP000540556">
    <property type="component" value="Unassembled WGS sequence"/>
</dbReference>
<dbReference type="InterPro" id="IPR017900">
    <property type="entry name" value="4Fe4S_Fe_S_CS"/>
</dbReference>
<gene>
    <name evidence="6" type="ORF">HLH27_12400</name>
</gene>
<keyword evidence="2" id="KW-0479">Metal-binding</keyword>
<dbReference type="GO" id="GO:0046872">
    <property type="term" value="F:metal ion binding"/>
    <property type="evidence" value="ECO:0007669"/>
    <property type="project" value="UniProtKB-KW"/>
</dbReference>
<dbReference type="RefSeq" id="WP_182950349.1">
    <property type="nucleotide sequence ID" value="NZ_JABEQK010000009.1"/>
</dbReference>
<dbReference type="PROSITE" id="PS51379">
    <property type="entry name" value="4FE4S_FER_2"/>
    <property type="match status" value="2"/>
</dbReference>
<dbReference type="InterPro" id="IPR017896">
    <property type="entry name" value="4Fe4S_Fe-S-bd"/>
</dbReference>
<dbReference type="PANTHER" id="PTHR43687">
    <property type="entry name" value="ADENYLYLSULFATE REDUCTASE, BETA SUBUNIT"/>
    <property type="match status" value="1"/>
</dbReference>
<organism evidence="6 7">
    <name type="scientific">Gluconacetobacter takamatsuzukensis</name>
    <dbReference type="NCBI Taxonomy" id="1286190"/>
    <lineage>
        <taxon>Bacteria</taxon>
        <taxon>Pseudomonadati</taxon>
        <taxon>Pseudomonadota</taxon>
        <taxon>Alphaproteobacteria</taxon>
        <taxon>Acetobacterales</taxon>
        <taxon>Acetobacteraceae</taxon>
        <taxon>Gluconacetobacter</taxon>
    </lineage>
</organism>
<dbReference type="Gene3D" id="3.30.70.20">
    <property type="match status" value="1"/>
</dbReference>
<evidence type="ECO:0000259" key="5">
    <source>
        <dbReference type="PROSITE" id="PS51379"/>
    </source>
</evidence>
<dbReference type="PANTHER" id="PTHR43687:SF1">
    <property type="entry name" value="FERREDOXIN III"/>
    <property type="match status" value="1"/>
</dbReference>